<dbReference type="PANTHER" id="PTHR43493">
    <property type="entry name" value="DNA GYRASE/TOPOISOMERASE SUBUNIT A"/>
    <property type="match status" value="1"/>
</dbReference>
<sequence>MAQAKQYVDLPLEEVIGDRFGRYSKYIIQDRALPDVRDGLKPVQRRILYAMHVDKNTHDKNFRKAAKTVGTVIGNYHPHGDTSVYDAMVRLSQSWKMRYELIEMHGNNGSIDGDPAAAMRYTEARLSKITTELMQDIEKETVDFIPNFDDTNMEPIVFPAKLPNLLINGSTGISAGYATNIPPHNLAEVIDAVILKMDKPNASVEDLMTKMKGPDFPTGGIVQGKDGIKQAFKTGKGRVVVRGNAMIEKVKGNREQIVIDEIPFDVNKANLVRKMDELAADRKVEGIAEVRDETDRTGLRIVIDLKKDANSEGVLNYLYKNTDLQVIFHYNMIAIEDKTPKLLPLPNVLDAYIDHQKEVVTRQTTFDLKKAKERAHIVDGLIKAISILDELIQTIRQSKNKADAKANIISTYEFSDAQAEAILALQLYRLTNTDITLLTNEKSELETQIESFEAILASPKLLVNVIKKELRRIKKAYASSRKTTIEKEIEEIKINIEVTVPNERVLVSVTKEGYIKRTSLRSFSASNKEDLLIKSSDHLIRLLEVDTTDHLLLFTNFGKYICVPVHELPDIRWKDMGNHLSNLTTLETNEQIVQCIPVRAFSPDKFLLFFTKQGMVKKSAMSLYQSARYSRSLIALNLRENDEVINVEETDGKKDVFLTTHLGYGLWFNESEISTVGQRAQGVIGIQLKGSDYVVSGYSFDKEINPNLIVVTQRGACKRMNIDAFEKSSRARRGSVMLRELKTKPHRIVGFFMQQKEENILLVTNQEKKIEMNPYALPISDRYSNGSFIIDADLDEEVKDAETEVAYEVPFEKEEN</sequence>
<dbReference type="InterPro" id="IPR050220">
    <property type="entry name" value="Type_II_DNA_Topoisomerases"/>
</dbReference>
<comment type="caution">
    <text evidence="11">The sequence shown here is derived from an EMBL/GenBank/DDBJ whole genome shotgun (WGS) entry which is preliminary data.</text>
</comment>
<dbReference type="InterPro" id="IPR035516">
    <property type="entry name" value="Gyrase/topoIV_suA_C"/>
</dbReference>
<feature type="site" description="Interaction with DNA" evidence="8">
    <location>
        <position position="90"/>
    </location>
</feature>
<dbReference type="Gene3D" id="3.30.1360.40">
    <property type="match status" value="1"/>
</dbReference>
<dbReference type="GO" id="GO:0003677">
    <property type="term" value="F:DNA binding"/>
    <property type="evidence" value="ECO:0007669"/>
    <property type="project" value="UniProtKB-UniRule"/>
</dbReference>
<dbReference type="AlphaFoldDB" id="A0A2V3VTZ3"/>
<dbReference type="Gene3D" id="2.120.10.90">
    <property type="entry name" value="DNA gyrase/topoisomerase IV, subunit A, C-terminal"/>
    <property type="match status" value="1"/>
</dbReference>
<feature type="domain" description="Topo IIA-type catalytic" evidence="10">
    <location>
        <begin position="33"/>
        <end position="497"/>
    </location>
</feature>
<evidence type="ECO:0000256" key="2">
    <source>
        <dbReference type="ARBA" id="ARBA00022475"/>
    </source>
</evidence>
<dbReference type="NCBIfam" id="TIGR01063">
    <property type="entry name" value="gyrA"/>
    <property type="match status" value="1"/>
</dbReference>
<dbReference type="NCBIfam" id="TIGR01061">
    <property type="entry name" value="parC_Gpos"/>
    <property type="match status" value="1"/>
</dbReference>
<comment type="function">
    <text evidence="8">Topoisomerase IV is essential for chromosome segregation. It relaxes supercoiled DNA. Performs the decatenation events required during the replication of a circular DNA molecule.</text>
</comment>
<keyword evidence="6 8" id="KW-0413">Isomerase</keyword>
<dbReference type="FunFam" id="3.90.199.10:FF:000001">
    <property type="entry name" value="DNA gyrase subunit A"/>
    <property type="match status" value="1"/>
</dbReference>
<dbReference type="RefSeq" id="WP_110396405.1">
    <property type="nucleotide sequence ID" value="NZ_JADIJL010000025.1"/>
</dbReference>
<feature type="active site" description="O-(5'-phospho-DNA)-tyrosine intermediate" evidence="8 9">
    <location>
        <position position="121"/>
    </location>
</feature>
<dbReference type="InterPro" id="IPR006691">
    <property type="entry name" value="GyrA/parC_rep"/>
</dbReference>
<comment type="catalytic activity">
    <reaction evidence="1 8 9">
        <text>ATP-dependent breakage, passage and rejoining of double-stranded DNA.</text>
        <dbReference type="EC" id="5.6.2.2"/>
    </reaction>
</comment>
<dbReference type="GO" id="GO:0007059">
    <property type="term" value="P:chromosome segregation"/>
    <property type="evidence" value="ECO:0007669"/>
    <property type="project" value="UniProtKB-UniRule"/>
</dbReference>
<keyword evidence="2 8" id="KW-1003">Cell membrane</keyword>
<evidence type="ECO:0000256" key="1">
    <source>
        <dbReference type="ARBA" id="ARBA00000185"/>
    </source>
</evidence>
<dbReference type="HAMAP" id="MF_00937">
    <property type="entry name" value="ParC_type2"/>
    <property type="match status" value="1"/>
</dbReference>
<evidence type="ECO:0000313" key="12">
    <source>
        <dbReference type="Proteomes" id="UP000247978"/>
    </source>
</evidence>
<keyword evidence="5 8" id="KW-0472">Membrane</keyword>
<feature type="site" description="Interaction with DNA" evidence="8">
    <location>
        <position position="96"/>
    </location>
</feature>
<dbReference type="Gene3D" id="1.10.268.10">
    <property type="entry name" value="Topoisomerase, domain 3"/>
    <property type="match status" value="1"/>
</dbReference>
<evidence type="ECO:0000313" key="11">
    <source>
        <dbReference type="EMBL" id="PXW85146.1"/>
    </source>
</evidence>
<dbReference type="GO" id="GO:0034335">
    <property type="term" value="F:DNA negative supercoiling activity"/>
    <property type="evidence" value="ECO:0007669"/>
    <property type="project" value="UniProtKB-ARBA"/>
</dbReference>
<feature type="site" description="Interaction with DNA" evidence="8">
    <location>
        <position position="77"/>
    </location>
</feature>
<evidence type="ECO:0000256" key="4">
    <source>
        <dbReference type="ARBA" id="ARBA00023125"/>
    </source>
</evidence>
<accession>A0A2V3VTZ3</accession>
<dbReference type="EC" id="5.6.2.2" evidence="8"/>
<dbReference type="GO" id="GO:0006265">
    <property type="term" value="P:DNA topological change"/>
    <property type="evidence" value="ECO:0007669"/>
    <property type="project" value="UniProtKB-UniRule"/>
</dbReference>
<feature type="site" description="Interaction with DNA" evidence="8">
    <location>
        <position position="41"/>
    </location>
</feature>
<evidence type="ECO:0000259" key="10">
    <source>
        <dbReference type="PROSITE" id="PS52040"/>
    </source>
</evidence>
<organism evidence="11 12">
    <name type="scientific">Pseudogracilibacillus auburnensis</name>
    <dbReference type="NCBI Taxonomy" id="1494959"/>
    <lineage>
        <taxon>Bacteria</taxon>
        <taxon>Bacillati</taxon>
        <taxon>Bacillota</taxon>
        <taxon>Bacilli</taxon>
        <taxon>Bacillales</taxon>
        <taxon>Bacillaceae</taxon>
        <taxon>Pseudogracilibacillus</taxon>
    </lineage>
</organism>
<dbReference type="SUPFAM" id="SSF101904">
    <property type="entry name" value="GyrA/ParC C-terminal domain-like"/>
    <property type="match status" value="1"/>
</dbReference>
<evidence type="ECO:0000256" key="7">
    <source>
        <dbReference type="ARBA" id="ARBA00063644"/>
    </source>
</evidence>
<dbReference type="InterPro" id="IPR013757">
    <property type="entry name" value="Topo_IIA_A_a_sf"/>
</dbReference>
<proteinExistence type="inferred from homology"/>
<dbReference type="GO" id="GO:0005694">
    <property type="term" value="C:chromosome"/>
    <property type="evidence" value="ECO:0007669"/>
    <property type="project" value="InterPro"/>
</dbReference>
<dbReference type="FunFam" id="1.10.268.10:FF:000001">
    <property type="entry name" value="DNA gyrase subunit A"/>
    <property type="match status" value="1"/>
</dbReference>
<dbReference type="GO" id="GO:0019897">
    <property type="term" value="C:extrinsic component of plasma membrane"/>
    <property type="evidence" value="ECO:0007669"/>
    <property type="project" value="UniProtKB-UniRule"/>
</dbReference>
<dbReference type="FunFam" id="3.30.1360.40:FF:000002">
    <property type="entry name" value="DNA gyrase subunit A"/>
    <property type="match status" value="1"/>
</dbReference>
<comment type="subunit">
    <text evidence="7 8">Heterotetramer composed of ParC and ParE.</text>
</comment>
<dbReference type="NCBIfam" id="NF004044">
    <property type="entry name" value="PRK05561.1"/>
    <property type="match status" value="1"/>
</dbReference>
<evidence type="ECO:0000256" key="5">
    <source>
        <dbReference type="ARBA" id="ARBA00023136"/>
    </source>
</evidence>
<evidence type="ECO:0000256" key="6">
    <source>
        <dbReference type="ARBA" id="ARBA00023235"/>
    </source>
</evidence>
<dbReference type="SMART" id="SM00434">
    <property type="entry name" value="TOP4c"/>
    <property type="match status" value="1"/>
</dbReference>
<evidence type="ECO:0000256" key="3">
    <source>
        <dbReference type="ARBA" id="ARBA00023029"/>
    </source>
</evidence>
<evidence type="ECO:0000256" key="9">
    <source>
        <dbReference type="PROSITE-ProRule" id="PRU01384"/>
    </source>
</evidence>
<keyword evidence="4 8" id="KW-0238">DNA-binding</keyword>
<dbReference type="Proteomes" id="UP000247978">
    <property type="component" value="Unassembled WGS sequence"/>
</dbReference>
<feature type="site" description="Transition state stabilizer" evidence="8">
    <location>
        <position position="120"/>
    </location>
</feature>
<dbReference type="GO" id="GO:0005737">
    <property type="term" value="C:cytoplasm"/>
    <property type="evidence" value="ECO:0007669"/>
    <property type="project" value="TreeGrafter"/>
</dbReference>
<name>A0A2V3VTZ3_9BACI</name>
<dbReference type="PROSITE" id="PS52040">
    <property type="entry name" value="TOPO_IIA"/>
    <property type="match status" value="1"/>
</dbReference>
<feature type="site" description="Interaction with DNA" evidence="8">
    <location>
        <position position="79"/>
    </location>
</feature>
<dbReference type="Gene3D" id="3.90.199.10">
    <property type="entry name" value="Topoisomerase II, domain 5"/>
    <property type="match status" value="1"/>
</dbReference>
<dbReference type="SUPFAM" id="SSF56719">
    <property type="entry name" value="Type II DNA topoisomerase"/>
    <property type="match status" value="1"/>
</dbReference>
<dbReference type="Pfam" id="PF00521">
    <property type="entry name" value="DNA_topoisoIV"/>
    <property type="match status" value="1"/>
</dbReference>
<dbReference type="EMBL" id="QJJQ01000012">
    <property type="protein sequence ID" value="PXW85146.1"/>
    <property type="molecule type" value="Genomic_DNA"/>
</dbReference>
<dbReference type="GO" id="GO:0005524">
    <property type="term" value="F:ATP binding"/>
    <property type="evidence" value="ECO:0007669"/>
    <property type="project" value="InterPro"/>
</dbReference>
<dbReference type="PANTHER" id="PTHR43493:SF9">
    <property type="entry name" value="DNA TOPOISOMERASE 4 SUBUNIT A"/>
    <property type="match status" value="1"/>
</dbReference>
<keyword evidence="3 8" id="KW-0799">Topoisomerase</keyword>
<dbReference type="InterPro" id="IPR002205">
    <property type="entry name" value="Topo_IIA_dom_A"/>
</dbReference>
<dbReference type="InterPro" id="IPR013758">
    <property type="entry name" value="Topo_IIA_A/C_ab"/>
</dbReference>
<dbReference type="CDD" id="cd00187">
    <property type="entry name" value="TOP4c"/>
    <property type="match status" value="1"/>
</dbReference>
<dbReference type="Pfam" id="PF03989">
    <property type="entry name" value="DNA_gyraseA_C"/>
    <property type="match status" value="5"/>
</dbReference>
<comment type="similarity">
    <text evidence="8">Belongs to the type II topoisomerase GyrA/ParC subunit family. ParC type 2 subfamily.</text>
</comment>
<gene>
    <name evidence="8" type="primary">parC</name>
    <name evidence="11" type="ORF">DFR56_112124</name>
</gene>
<dbReference type="InterPro" id="IPR013760">
    <property type="entry name" value="Topo_IIA-like_dom_sf"/>
</dbReference>
<dbReference type="FunFam" id="2.120.10.90:FF:000005">
    <property type="entry name" value="DNA topoisomerase 4 subunit A"/>
    <property type="match status" value="1"/>
</dbReference>
<evidence type="ECO:0000256" key="8">
    <source>
        <dbReference type="HAMAP-Rule" id="MF_00937"/>
    </source>
</evidence>
<reference evidence="11 12" key="1">
    <citation type="submission" date="2018-05" db="EMBL/GenBank/DDBJ databases">
        <title>Genomic Encyclopedia of Type Strains, Phase IV (KMG-IV): sequencing the most valuable type-strain genomes for metagenomic binning, comparative biology and taxonomic classification.</title>
        <authorList>
            <person name="Goeker M."/>
        </authorList>
    </citation>
    <scope>NUCLEOTIDE SEQUENCE [LARGE SCALE GENOMIC DNA]</scope>
    <source>
        <strain evidence="11 12">DSM 28556</strain>
    </source>
</reference>
<dbReference type="InterPro" id="IPR005741">
    <property type="entry name" value="TopoIV_A_Gpos"/>
</dbReference>
<dbReference type="GO" id="GO:0009330">
    <property type="term" value="C:DNA topoisomerase type II (double strand cut, ATP-hydrolyzing) complex"/>
    <property type="evidence" value="ECO:0007669"/>
    <property type="project" value="TreeGrafter"/>
</dbReference>
<keyword evidence="12" id="KW-1185">Reference proteome</keyword>
<protein>
    <recommendedName>
        <fullName evidence="8">DNA topoisomerase 4 subunit A</fullName>
        <ecNumber evidence="8">5.6.2.2</ecNumber>
    </recommendedName>
    <alternativeName>
        <fullName evidence="8">Topoisomerase IV subunit A</fullName>
    </alternativeName>
</protein>
<comment type="subcellular location">
    <subcellularLocation>
        <location evidence="8">Cell membrane</location>
        <topology evidence="8">Peripheral membrane protein</topology>
    </subcellularLocation>
</comment>
<dbReference type="OrthoDB" id="9806486at2"/>